<feature type="region of interest" description="Disordered" evidence="5">
    <location>
        <begin position="166"/>
        <end position="204"/>
    </location>
</feature>
<accession>A0A4S4LCH0</accession>
<dbReference type="Pfam" id="PF05179">
    <property type="entry name" value="CDC73_C"/>
    <property type="match status" value="1"/>
</dbReference>
<feature type="signal peptide" evidence="6">
    <location>
        <begin position="1"/>
        <end position="19"/>
    </location>
</feature>
<evidence type="ECO:0000256" key="1">
    <source>
        <dbReference type="ARBA" id="ARBA00004123"/>
    </source>
</evidence>
<dbReference type="Gene3D" id="3.40.50.11990">
    <property type="entry name" value="RNA polymerase II accessory factor, Cdc73 C-terminal domain"/>
    <property type="match status" value="1"/>
</dbReference>
<dbReference type="Proteomes" id="UP000308199">
    <property type="component" value="Unassembled WGS sequence"/>
</dbReference>
<comment type="subcellular location">
    <subcellularLocation>
        <location evidence="1">Nucleus</location>
    </subcellularLocation>
</comment>
<dbReference type="GO" id="GO:0000993">
    <property type="term" value="F:RNA polymerase II complex binding"/>
    <property type="evidence" value="ECO:0007669"/>
    <property type="project" value="TreeGrafter"/>
</dbReference>
<protein>
    <recommendedName>
        <fullName evidence="7">Cell division control protein 73 C-terminal domain-containing protein</fullName>
    </recommendedName>
</protein>
<dbReference type="InterPro" id="IPR038103">
    <property type="entry name" value="CDC73_C_sf"/>
</dbReference>
<dbReference type="AlphaFoldDB" id="A0A4S4LCH0"/>
<reference evidence="8 9" key="1">
    <citation type="submission" date="2019-02" db="EMBL/GenBank/DDBJ databases">
        <title>Genome sequencing of the rare red list fungi Phellinidium pouzarii.</title>
        <authorList>
            <person name="Buettner E."/>
            <person name="Kellner H."/>
        </authorList>
    </citation>
    <scope>NUCLEOTIDE SEQUENCE [LARGE SCALE GENOMIC DNA]</scope>
    <source>
        <strain evidence="8 9">DSM 108285</strain>
    </source>
</reference>
<evidence type="ECO:0000256" key="5">
    <source>
        <dbReference type="SAM" id="MobiDB-lite"/>
    </source>
</evidence>
<feature type="domain" description="Cell division control protein 73 C-terminal" evidence="7">
    <location>
        <begin position="282"/>
        <end position="433"/>
    </location>
</feature>
<evidence type="ECO:0000256" key="6">
    <source>
        <dbReference type="SAM" id="SignalP"/>
    </source>
</evidence>
<gene>
    <name evidence="8" type="ORF">EW145_g2536</name>
</gene>
<keyword evidence="9" id="KW-1185">Reference proteome</keyword>
<dbReference type="GO" id="GO:0032968">
    <property type="term" value="P:positive regulation of transcription elongation by RNA polymerase II"/>
    <property type="evidence" value="ECO:0007669"/>
    <property type="project" value="TreeGrafter"/>
</dbReference>
<keyword evidence="6" id="KW-0732">Signal</keyword>
<dbReference type="InterPro" id="IPR031336">
    <property type="entry name" value="CDC73_C"/>
</dbReference>
<evidence type="ECO:0000256" key="4">
    <source>
        <dbReference type="ARBA" id="ARBA00023242"/>
    </source>
</evidence>
<dbReference type="InterPro" id="IPR007852">
    <property type="entry name" value="Cdc73/Parafibromin"/>
</dbReference>
<keyword evidence="4" id="KW-0539">Nucleus</keyword>
<proteinExistence type="inferred from homology"/>
<evidence type="ECO:0000259" key="7">
    <source>
        <dbReference type="Pfam" id="PF05179"/>
    </source>
</evidence>
<evidence type="ECO:0000256" key="3">
    <source>
        <dbReference type="ARBA" id="ARBA00023163"/>
    </source>
</evidence>
<sequence length="464" mass="51913">MQLVPALILLFWPGPYSLSLSHRDFFFTAVPVHDNERSPRSAECPARRHPCKAQHSICIRRWAMPHSRCRDPPRPLAIAFPPKGLADASPQTRRQRALPPRRPRATFFRLDAVLLAWLLRDASAAEYMKEARENGLLGAFVSNTERKGVAEWLDGKTRHYKGIVSLQSDSTTPPGTPPQKDATLPAAAGQSGIPSSTAPAKRRHVVDAADAEIVKKIRMNEVELSDRTSILRGTKPNNFNNVRIMYAEKLKKLKEASKGGTVSHSTTAPKMDMKAQARKARNMQPIIMISSSPTSLITMYNVRLFLQEATFENPTDARARANAEGNTRPEDMIPIYRKHTHIDSSGQERETQAKYLVVDGVEALAKFGTDAWDRVVAVLTTGQAWQFKPYKWAEPKTLFHHVKGFYVSWANDPPNVKIKDWNVTELKARRQVSSGELLEVAGFMDIGEQTVAHKVLIPVIPPLL</sequence>
<comment type="caution">
    <text evidence="8">The sequence shown here is derived from an EMBL/GenBank/DDBJ whole genome shotgun (WGS) entry which is preliminary data.</text>
</comment>
<dbReference type="EMBL" id="SGPK01000090">
    <property type="protein sequence ID" value="THH08708.1"/>
    <property type="molecule type" value="Genomic_DNA"/>
</dbReference>
<comment type="similarity">
    <text evidence="2">Belongs to the CDC73 family.</text>
</comment>
<evidence type="ECO:0000256" key="2">
    <source>
        <dbReference type="ARBA" id="ARBA00010427"/>
    </source>
</evidence>
<keyword evidence="3" id="KW-0804">Transcription</keyword>
<evidence type="ECO:0000313" key="9">
    <source>
        <dbReference type="Proteomes" id="UP000308199"/>
    </source>
</evidence>
<dbReference type="PANTHER" id="PTHR12466:SF8">
    <property type="entry name" value="PARAFIBROMIN"/>
    <property type="match status" value="1"/>
</dbReference>
<dbReference type="GO" id="GO:0016593">
    <property type="term" value="C:Cdc73/Paf1 complex"/>
    <property type="evidence" value="ECO:0007669"/>
    <property type="project" value="InterPro"/>
</dbReference>
<evidence type="ECO:0000313" key="8">
    <source>
        <dbReference type="EMBL" id="THH08708.1"/>
    </source>
</evidence>
<dbReference type="GO" id="GO:0006368">
    <property type="term" value="P:transcription elongation by RNA polymerase II"/>
    <property type="evidence" value="ECO:0007669"/>
    <property type="project" value="InterPro"/>
</dbReference>
<feature type="chain" id="PRO_5020596281" description="Cell division control protein 73 C-terminal domain-containing protein" evidence="6">
    <location>
        <begin position="20"/>
        <end position="464"/>
    </location>
</feature>
<dbReference type="PANTHER" id="PTHR12466">
    <property type="entry name" value="CDC73 DOMAIN PROTEIN"/>
    <property type="match status" value="1"/>
</dbReference>
<organism evidence="8 9">
    <name type="scientific">Phellinidium pouzarii</name>
    <dbReference type="NCBI Taxonomy" id="167371"/>
    <lineage>
        <taxon>Eukaryota</taxon>
        <taxon>Fungi</taxon>
        <taxon>Dikarya</taxon>
        <taxon>Basidiomycota</taxon>
        <taxon>Agaricomycotina</taxon>
        <taxon>Agaricomycetes</taxon>
        <taxon>Hymenochaetales</taxon>
        <taxon>Hymenochaetaceae</taxon>
        <taxon>Phellinidium</taxon>
    </lineage>
</organism>
<name>A0A4S4LCH0_9AGAM</name>
<dbReference type="OrthoDB" id="2186602at2759"/>